<organism evidence="2 3">
    <name type="scientific">Tilletiopsis washingtonensis</name>
    <dbReference type="NCBI Taxonomy" id="58919"/>
    <lineage>
        <taxon>Eukaryota</taxon>
        <taxon>Fungi</taxon>
        <taxon>Dikarya</taxon>
        <taxon>Basidiomycota</taxon>
        <taxon>Ustilaginomycotina</taxon>
        <taxon>Exobasidiomycetes</taxon>
        <taxon>Entylomatales</taxon>
        <taxon>Entylomatales incertae sedis</taxon>
        <taxon>Tilletiopsis</taxon>
    </lineage>
</organism>
<dbReference type="GeneID" id="37272570"/>
<feature type="compositionally biased region" description="Low complexity" evidence="1">
    <location>
        <begin position="512"/>
        <end position="541"/>
    </location>
</feature>
<feature type="region of interest" description="Disordered" evidence="1">
    <location>
        <begin position="608"/>
        <end position="699"/>
    </location>
</feature>
<feature type="region of interest" description="Disordered" evidence="1">
    <location>
        <begin position="485"/>
        <end position="553"/>
    </location>
</feature>
<reference evidence="2 3" key="1">
    <citation type="journal article" date="2018" name="Mol. Biol. Evol.">
        <title>Broad Genomic Sampling Reveals a Smut Pathogenic Ancestry of the Fungal Clade Ustilaginomycotina.</title>
        <authorList>
            <person name="Kijpornyongpan T."/>
            <person name="Mondo S.J."/>
            <person name="Barry K."/>
            <person name="Sandor L."/>
            <person name="Lee J."/>
            <person name="Lipzen A."/>
            <person name="Pangilinan J."/>
            <person name="LaButti K."/>
            <person name="Hainaut M."/>
            <person name="Henrissat B."/>
            <person name="Grigoriev I.V."/>
            <person name="Spatafora J.W."/>
            <person name="Aime M.C."/>
        </authorList>
    </citation>
    <scope>NUCLEOTIDE SEQUENCE [LARGE SCALE GENOMIC DNA]</scope>
    <source>
        <strain evidence="2 3">MCA 4186</strain>
    </source>
</reference>
<feature type="compositionally biased region" description="Basic and acidic residues" evidence="1">
    <location>
        <begin position="304"/>
        <end position="314"/>
    </location>
</feature>
<feature type="compositionally biased region" description="Polar residues" evidence="1">
    <location>
        <begin position="126"/>
        <end position="136"/>
    </location>
</feature>
<feature type="region of interest" description="Disordered" evidence="1">
    <location>
        <begin position="126"/>
        <end position="145"/>
    </location>
</feature>
<protein>
    <submittedName>
        <fullName evidence="2">Uncharacterized protein</fullName>
    </submittedName>
</protein>
<evidence type="ECO:0000313" key="3">
    <source>
        <dbReference type="Proteomes" id="UP000245946"/>
    </source>
</evidence>
<dbReference type="RefSeq" id="XP_025600461.1">
    <property type="nucleotide sequence ID" value="XM_025745026.1"/>
</dbReference>
<feature type="region of interest" description="Disordered" evidence="1">
    <location>
        <begin position="174"/>
        <end position="317"/>
    </location>
</feature>
<feature type="compositionally biased region" description="Low complexity" evidence="1">
    <location>
        <begin position="671"/>
        <end position="689"/>
    </location>
</feature>
<feature type="compositionally biased region" description="Pro residues" evidence="1">
    <location>
        <begin position="499"/>
        <end position="511"/>
    </location>
</feature>
<dbReference type="AlphaFoldDB" id="A0A316ZGX7"/>
<evidence type="ECO:0000256" key="1">
    <source>
        <dbReference type="SAM" id="MobiDB-lite"/>
    </source>
</evidence>
<proteinExistence type="predicted"/>
<name>A0A316ZGX7_9BASI</name>
<dbReference type="EMBL" id="KZ819286">
    <property type="protein sequence ID" value="PWO00183.1"/>
    <property type="molecule type" value="Genomic_DNA"/>
</dbReference>
<feature type="compositionally biased region" description="Polar residues" evidence="1">
    <location>
        <begin position="34"/>
        <end position="45"/>
    </location>
</feature>
<feature type="compositionally biased region" description="Low complexity" evidence="1">
    <location>
        <begin position="47"/>
        <end position="88"/>
    </location>
</feature>
<feature type="compositionally biased region" description="Polar residues" evidence="1">
    <location>
        <begin position="208"/>
        <end position="223"/>
    </location>
</feature>
<feature type="compositionally biased region" description="Low complexity" evidence="1">
    <location>
        <begin position="485"/>
        <end position="498"/>
    </location>
</feature>
<sequence length="699" mass="71739">MSVFQGHGSLVASPPMMSPTACVSPTAKAAASMSSPTWHLSSHNNWPADAASEAEASSAPSSSCADDITAGSVASLASSSASQQDNSSPLTSSAETMPTPAQAGLSARWDDMWADLRSNMVDEPMTVQTDGASAPSTDADAEGSPEVMNLLGDERVGFGSAAYHNGLRQASFSSASVPHHGHEAPPADAVPWARMPTTASPADAFPQASGSSPSAVTGVSTAPISKKSPPAATRKAKTGGSKGAKARSRALSVGDLGGKDAAAKAKPPAAAGQQSRSTSPVLVKKVTAEVGKAAKRAGRARRATAGEKDAEKPKPAASKSLLVPVVATTVDEPVVPKQHDTDTLAQLAALLPESTLRVLCAESSKTGGTTIDACKFLRANTAANAAASDSMDVDASPNSAAVRTVDGSLIEELRQHPLSRRLALKAAVSYTRELQGFAQSTLSHNNVLVREVKQLREALQMSAGAAAQQRDALVAMQNVMQQQQQQLHAQHVRLSQQPQPQPTLASPPPSTPLSLPQQPMVAPHLSPVQHQHLQHVPQPAHTSPPAPPVGLPTPMLAQLAAPLLAASTSQQQHPQQDGTVAALCGIIESLITTRVRSEAAAAAAAASAAPARAPSSQGHAVCMPPPMPYPQPPASNEPPPPTLSSWLAGLTADDASTMLPLFTPGPRGPTAAQLSPQEQQPPSASPQPQRHMRTASSSA</sequence>
<accession>A0A316ZGX7</accession>
<feature type="compositionally biased region" description="Pro residues" evidence="1">
    <location>
        <begin position="542"/>
        <end position="551"/>
    </location>
</feature>
<dbReference type="Proteomes" id="UP000245946">
    <property type="component" value="Unassembled WGS sequence"/>
</dbReference>
<feature type="region of interest" description="Disordered" evidence="1">
    <location>
        <begin position="34"/>
        <end position="102"/>
    </location>
</feature>
<gene>
    <name evidence="2" type="ORF">FA09DRAFT_358926</name>
</gene>
<feature type="compositionally biased region" description="Basic residues" evidence="1">
    <location>
        <begin position="293"/>
        <end position="302"/>
    </location>
</feature>
<evidence type="ECO:0000313" key="2">
    <source>
        <dbReference type="EMBL" id="PWO00183.1"/>
    </source>
</evidence>
<feature type="compositionally biased region" description="Pro residues" evidence="1">
    <location>
        <begin position="623"/>
        <end position="642"/>
    </location>
</feature>
<keyword evidence="3" id="KW-1185">Reference proteome</keyword>